<name>A0A163JZF0_ABSGL</name>
<feature type="transmembrane region" description="Helical" evidence="6">
    <location>
        <begin position="246"/>
        <end position="270"/>
    </location>
</feature>
<reference evidence="7" key="1">
    <citation type="submission" date="2016-04" db="EMBL/GenBank/DDBJ databases">
        <authorList>
            <person name="Evans L.H."/>
            <person name="Alamgir A."/>
            <person name="Owens N."/>
            <person name="Weber N.D."/>
            <person name="Virtaneva K."/>
            <person name="Barbian K."/>
            <person name="Babar A."/>
            <person name="Rosenke K."/>
        </authorList>
    </citation>
    <scope>NUCLEOTIDE SEQUENCE [LARGE SCALE GENOMIC DNA]</scope>
    <source>
        <strain evidence="7">CBS 101.48</strain>
    </source>
</reference>
<dbReference type="EMBL" id="LT554468">
    <property type="protein sequence ID" value="SAM05596.1"/>
    <property type="molecule type" value="Genomic_DNA"/>
</dbReference>
<keyword evidence="2 6" id="KW-0812">Transmembrane</keyword>
<dbReference type="InterPro" id="IPR005178">
    <property type="entry name" value="Ostalpha/TMEM184C"/>
</dbReference>
<accession>A0A163JZF0</accession>
<dbReference type="STRING" id="4829.A0A163JZF0"/>
<organism evidence="7">
    <name type="scientific">Absidia glauca</name>
    <name type="common">Pin mould</name>
    <dbReference type="NCBI Taxonomy" id="4829"/>
    <lineage>
        <taxon>Eukaryota</taxon>
        <taxon>Fungi</taxon>
        <taxon>Fungi incertae sedis</taxon>
        <taxon>Mucoromycota</taxon>
        <taxon>Mucoromycotina</taxon>
        <taxon>Mucoromycetes</taxon>
        <taxon>Mucorales</taxon>
        <taxon>Cunninghamellaceae</taxon>
        <taxon>Absidia</taxon>
    </lineage>
</organism>
<protein>
    <submittedName>
        <fullName evidence="7">Uncharacterized protein</fullName>
    </submittedName>
</protein>
<keyword evidence="3 6" id="KW-1133">Transmembrane helix</keyword>
<sequence>MESGNSTAAEDSCPSMGGLRHAGLFGQPSFNFTDVWQHPTYNWHIVGWLACLFFLLITWLVALVMVIRHLRNYYDPEIQRHKLRVLLYPPVYATLAWASYLRNDYATTILFFAVMAESFAVYNLYTCLQAYLAPYREEAQGRKETLFTKVFFVLKVNLKSKWGMHYRIITDILVYQFPIWAIIDALVSVISQSKGYYCGSSFSFHGAHVYLVIINFVSLSIILTALFTYLAVFHDQWKAGGIHAHGMFWCGPIMAIFYFGEILLSGLVYADVIKGTDGTHSSDNLPWTAEEVKSGIYVIIVCVTMCIAMLLMIRYFNVDQRMAKTSTDDDEGNYQQLHGAQLSPNKLSAWMAFVDAYLAYIPEFLRNVLCCGVDSYRLARKRIELRARKKRGVGLTDAGEHMLSTTASQQQLQQQQGLNPMATKESYQDPASYPMSPSYPPTSHYPPQQHPTPYQ</sequence>
<evidence type="ECO:0000313" key="8">
    <source>
        <dbReference type="Proteomes" id="UP000078561"/>
    </source>
</evidence>
<dbReference type="Pfam" id="PF03619">
    <property type="entry name" value="Solute_trans_a"/>
    <property type="match status" value="1"/>
</dbReference>
<evidence type="ECO:0000256" key="6">
    <source>
        <dbReference type="SAM" id="Phobius"/>
    </source>
</evidence>
<dbReference type="SMART" id="SM01417">
    <property type="entry name" value="Solute_trans_a"/>
    <property type="match status" value="1"/>
</dbReference>
<feature type="transmembrane region" description="Helical" evidence="6">
    <location>
        <begin position="168"/>
        <end position="190"/>
    </location>
</feature>
<proteinExistence type="predicted"/>
<dbReference type="GO" id="GO:0016020">
    <property type="term" value="C:membrane"/>
    <property type="evidence" value="ECO:0007669"/>
    <property type="project" value="UniProtKB-SubCell"/>
</dbReference>
<evidence type="ECO:0000256" key="4">
    <source>
        <dbReference type="ARBA" id="ARBA00023136"/>
    </source>
</evidence>
<evidence type="ECO:0000256" key="5">
    <source>
        <dbReference type="SAM" id="MobiDB-lite"/>
    </source>
</evidence>
<evidence type="ECO:0000256" key="1">
    <source>
        <dbReference type="ARBA" id="ARBA00004141"/>
    </source>
</evidence>
<dbReference type="PANTHER" id="PTHR23423">
    <property type="entry name" value="ORGANIC SOLUTE TRANSPORTER-RELATED"/>
    <property type="match status" value="1"/>
</dbReference>
<feature type="transmembrane region" description="Helical" evidence="6">
    <location>
        <begin position="45"/>
        <end position="64"/>
    </location>
</feature>
<feature type="transmembrane region" description="Helical" evidence="6">
    <location>
        <begin position="109"/>
        <end position="133"/>
    </location>
</feature>
<evidence type="ECO:0000313" key="7">
    <source>
        <dbReference type="EMBL" id="SAM05596.1"/>
    </source>
</evidence>
<dbReference type="OMA" id="IYVIIVC"/>
<dbReference type="OrthoDB" id="5348404at2759"/>
<keyword evidence="8" id="KW-1185">Reference proteome</keyword>
<feature type="transmembrane region" description="Helical" evidence="6">
    <location>
        <begin position="295"/>
        <end position="316"/>
    </location>
</feature>
<keyword evidence="4 6" id="KW-0472">Membrane</keyword>
<dbReference type="AlphaFoldDB" id="A0A163JZF0"/>
<evidence type="ECO:0000256" key="3">
    <source>
        <dbReference type="ARBA" id="ARBA00022989"/>
    </source>
</evidence>
<feature type="region of interest" description="Disordered" evidence="5">
    <location>
        <begin position="404"/>
        <end position="455"/>
    </location>
</feature>
<feature type="compositionally biased region" description="Pro residues" evidence="5">
    <location>
        <begin position="437"/>
        <end position="455"/>
    </location>
</feature>
<comment type="subcellular location">
    <subcellularLocation>
        <location evidence="1">Membrane</location>
        <topology evidence="1">Multi-pass membrane protein</topology>
    </subcellularLocation>
</comment>
<feature type="transmembrane region" description="Helical" evidence="6">
    <location>
        <begin position="210"/>
        <end position="234"/>
    </location>
</feature>
<gene>
    <name evidence="7" type="primary">ABSGL_11471.1 scaffold 12295</name>
</gene>
<feature type="transmembrane region" description="Helical" evidence="6">
    <location>
        <begin position="85"/>
        <end position="103"/>
    </location>
</feature>
<dbReference type="Proteomes" id="UP000078561">
    <property type="component" value="Unassembled WGS sequence"/>
</dbReference>
<dbReference type="InParanoid" id="A0A163JZF0"/>
<evidence type="ECO:0000256" key="2">
    <source>
        <dbReference type="ARBA" id="ARBA00022692"/>
    </source>
</evidence>